<reference evidence="1" key="1">
    <citation type="submission" date="2016-10" db="EMBL/GenBank/DDBJ databases">
        <authorList>
            <person name="Benchimol M."/>
            <person name="Almeida L.G."/>
            <person name="Vasconcelos A.T."/>
            <person name="Perreira-Neves A."/>
            <person name="Rosa I.A."/>
            <person name="Tasca T."/>
            <person name="Bogo M.R."/>
            <person name="de Souza W."/>
        </authorList>
    </citation>
    <scope>NUCLEOTIDE SEQUENCE [LARGE SCALE GENOMIC DNA]</scope>
    <source>
        <strain evidence="1">K</strain>
    </source>
</reference>
<comment type="caution">
    <text evidence="1">The sequence shown here is derived from an EMBL/GenBank/DDBJ whole genome shotgun (WGS) entry which is preliminary data.</text>
</comment>
<evidence type="ECO:0000313" key="1">
    <source>
        <dbReference type="EMBL" id="OHS97006.1"/>
    </source>
</evidence>
<gene>
    <name evidence="1" type="ORF">TRFO_36868</name>
</gene>
<dbReference type="EMBL" id="MLAK01001144">
    <property type="protein sequence ID" value="OHS97006.1"/>
    <property type="molecule type" value="Genomic_DNA"/>
</dbReference>
<proteinExistence type="predicted"/>
<keyword evidence="2" id="KW-1185">Reference proteome</keyword>
<accession>A0A1J4JCU9</accession>
<dbReference type="GeneID" id="94845795"/>
<dbReference type="Proteomes" id="UP000179807">
    <property type="component" value="Unassembled WGS sequence"/>
</dbReference>
<protein>
    <submittedName>
        <fullName evidence="1">Uncharacterized protein</fullName>
    </submittedName>
</protein>
<dbReference type="VEuPathDB" id="TrichDB:TRFO_36868"/>
<evidence type="ECO:0000313" key="2">
    <source>
        <dbReference type="Proteomes" id="UP000179807"/>
    </source>
</evidence>
<dbReference type="RefSeq" id="XP_068350143.1">
    <property type="nucleotide sequence ID" value="XM_068511091.1"/>
</dbReference>
<dbReference type="AlphaFoldDB" id="A0A1J4JCU9"/>
<sequence>MRISSKIILQNVILDFYSLIFLKKENIFLCNPAHALWLLNILILFTSDPQIMISHFIMSTLFRKSLSNVDQYIMSYKSALLLAVKSKNWIIADHIATIDKTLFALSEVAHKLDDHNCVISMDNNNRYKIEKSLSWNTKFDYNGNDEILIKLFQNRNHDIIEIQKRKIVKEEDINKLCKDEIEKLKKYQHLYKYIKMISTISSGNFDHNSALTIVEVINTNIQKALKYANLFEFDLFPIILLNEKDIPITKDIISDLHPKIHWNVWRYLLIRKIWI</sequence>
<organism evidence="1 2">
    <name type="scientific">Tritrichomonas foetus</name>
    <dbReference type="NCBI Taxonomy" id="1144522"/>
    <lineage>
        <taxon>Eukaryota</taxon>
        <taxon>Metamonada</taxon>
        <taxon>Parabasalia</taxon>
        <taxon>Tritrichomonadida</taxon>
        <taxon>Tritrichomonadidae</taxon>
        <taxon>Tritrichomonas</taxon>
    </lineage>
</organism>
<name>A0A1J4JCU9_9EUKA</name>